<sequence>MEFLIFLLTAIISFLGSVQLGSVNLAVIQTTLNKNFSAGVSVAIGGSLPEIIYSALALEGLLFIQQNQSLLDTLNLLMIPVFLVIGLFYFFQKNPEVAAPVSAPDSQKADFLKGFVLGIINPQVLPFWFFIAVYLNKHIAINSFATKAAFVAGAVTGAFAILYLFALVSSRQQQNIQKLLRGYPINRVIGIIFLALALFQLIKTGYEQGFKTIL</sequence>
<dbReference type="InterPro" id="IPR001123">
    <property type="entry name" value="LeuE-type"/>
</dbReference>
<organism evidence="7 8">
    <name type="scientific">Emticicia agri</name>
    <dbReference type="NCBI Taxonomy" id="2492393"/>
    <lineage>
        <taxon>Bacteria</taxon>
        <taxon>Pseudomonadati</taxon>
        <taxon>Bacteroidota</taxon>
        <taxon>Cytophagia</taxon>
        <taxon>Cytophagales</taxon>
        <taxon>Leadbetterellaceae</taxon>
        <taxon>Emticicia</taxon>
    </lineage>
</organism>
<keyword evidence="8" id="KW-1185">Reference proteome</keyword>
<dbReference type="PANTHER" id="PTHR30086">
    <property type="entry name" value="ARGININE EXPORTER PROTEIN ARGO"/>
    <property type="match status" value="1"/>
</dbReference>
<comment type="subcellular location">
    <subcellularLocation>
        <location evidence="1">Cell membrane</location>
        <topology evidence="1">Multi-pass membrane protein</topology>
    </subcellularLocation>
</comment>
<evidence type="ECO:0000256" key="2">
    <source>
        <dbReference type="ARBA" id="ARBA00022475"/>
    </source>
</evidence>
<reference evidence="7 8" key="1">
    <citation type="submission" date="2019-02" db="EMBL/GenBank/DDBJ databases">
        <title>Bacterial novel species Emticicia sp. 17J42-9 isolated from soil.</title>
        <authorList>
            <person name="Jung H.-Y."/>
        </authorList>
    </citation>
    <scope>NUCLEOTIDE SEQUENCE [LARGE SCALE GENOMIC DNA]</scope>
    <source>
        <strain evidence="7 8">17J42-9</strain>
    </source>
</reference>
<keyword evidence="3 6" id="KW-0812">Transmembrane</keyword>
<feature type="transmembrane region" description="Helical" evidence="6">
    <location>
        <begin position="70"/>
        <end position="91"/>
    </location>
</feature>
<dbReference type="AlphaFoldDB" id="A0A4Q5LQR8"/>
<evidence type="ECO:0000313" key="7">
    <source>
        <dbReference type="EMBL" id="RYU91838.1"/>
    </source>
</evidence>
<keyword evidence="4 6" id="KW-1133">Transmembrane helix</keyword>
<feature type="transmembrane region" description="Helical" evidence="6">
    <location>
        <begin position="188"/>
        <end position="206"/>
    </location>
</feature>
<comment type="caution">
    <text evidence="7">The sequence shown here is derived from an EMBL/GenBank/DDBJ whole genome shotgun (WGS) entry which is preliminary data.</text>
</comment>
<evidence type="ECO:0000313" key="8">
    <source>
        <dbReference type="Proteomes" id="UP000293162"/>
    </source>
</evidence>
<keyword evidence="5 6" id="KW-0472">Membrane</keyword>
<feature type="transmembrane region" description="Helical" evidence="6">
    <location>
        <begin position="111"/>
        <end position="136"/>
    </location>
</feature>
<accession>A0A4Q5LQR8</accession>
<dbReference type="Proteomes" id="UP000293162">
    <property type="component" value="Unassembled WGS sequence"/>
</dbReference>
<evidence type="ECO:0000256" key="4">
    <source>
        <dbReference type="ARBA" id="ARBA00022989"/>
    </source>
</evidence>
<protein>
    <recommendedName>
        <fullName evidence="9">Lysine transporter LysE</fullName>
    </recommendedName>
</protein>
<evidence type="ECO:0000256" key="6">
    <source>
        <dbReference type="SAM" id="Phobius"/>
    </source>
</evidence>
<feature type="transmembrane region" description="Helical" evidence="6">
    <location>
        <begin position="148"/>
        <end position="168"/>
    </location>
</feature>
<feature type="transmembrane region" description="Helical" evidence="6">
    <location>
        <begin position="36"/>
        <end position="58"/>
    </location>
</feature>
<dbReference type="EMBL" id="SEWF01000087">
    <property type="protein sequence ID" value="RYU91838.1"/>
    <property type="molecule type" value="Genomic_DNA"/>
</dbReference>
<name>A0A4Q5LQR8_9BACT</name>
<dbReference type="Pfam" id="PF01810">
    <property type="entry name" value="LysE"/>
    <property type="match status" value="1"/>
</dbReference>
<dbReference type="OrthoDB" id="792366at2"/>
<evidence type="ECO:0008006" key="9">
    <source>
        <dbReference type="Google" id="ProtNLM"/>
    </source>
</evidence>
<dbReference type="GO" id="GO:0005886">
    <property type="term" value="C:plasma membrane"/>
    <property type="evidence" value="ECO:0007669"/>
    <property type="project" value="UniProtKB-SubCell"/>
</dbReference>
<proteinExistence type="predicted"/>
<evidence type="ECO:0000256" key="5">
    <source>
        <dbReference type="ARBA" id="ARBA00023136"/>
    </source>
</evidence>
<dbReference type="GO" id="GO:0015171">
    <property type="term" value="F:amino acid transmembrane transporter activity"/>
    <property type="evidence" value="ECO:0007669"/>
    <property type="project" value="TreeGrafter"/>
</dbReference>
<evidence type="ECO:0000256" key="1">
    <source>
        <dbReference type="ARBA" id="ARBA00004651"/>
    </source>
</evidence>
<evidence type="ECO:0000256" key="3">
    <source>
        <dbReference type="ARBA" id="ARBA00022692"/>
    </source>
</evidence>
<gene>
    <name evidence="7" type="ORF">EWM59_26560</name>
</gene>
<keyword evidence="2" id="KW-1003">Cell membrane</keyword>
<dbReference type="PANTHER" id="PTHR30086:SF20">
    <property type="entry name" value="ARGININE EXPORTER PROTEIN ARGO-RELATED"/>
    <property type="match status" value="1"/>
</dbReference>
<dbReference type="RefSeq" id="WP_130024250.1">
    <property type="nucleotide sequence ID" value="NZ_SEWF01000087.1"/>
</dbReference>